<feature type="region of interest" description="Disordered" evidence="1">
    <location>
        <begin position="101"/>
        <end position="120"/>
    </location>
</feature>
<proteinExistence type="predicted"/>
<organism evidence="2 3">
    <name type="scientific">Fonsecaea erecta</name>
    <dbReference type="NCBI Taxonomy" id="1367422"/>
    <lineage>
        <taxon>Eukaryota</taxon>
        <taxon>Fungi</taxon>
        <taxon>Dikarya</taxon>
        <taxon>Ascomycota</taxon>
        <taxon>Pezizomycotina</taxon>
        <taxon>Eurotiomycetes</taxon>
        <taxon>Chaetothyriomycetidae</taxon>
        <taxon>Chaetothyriales</taxon>
        <taxon>Herpotrichiellaceae</taxon>
        <taxon>Fonsecaea</taxon>
    </lineage>
</organism>
<feature type="compositionally biased region" description="Acidic residues" evidence="1">
    <location>
        <begin position="102"/>
        <end position="116"/>
    </location>
</feature>
<evidence type="ECO:0000313" key="2">
    <source>
        <dbReference type="EMBL" id="OAP54076.1"/>
    </source>
</evidence>
<feature type="region of interest" description="Disordered" evidence="1">
    <location>
        <begin position="1"/>
        <end position="23"/>
    </location>
</feature>
<accession>A0A178Z3N1</accession>
<dbReference type="GeneID" id="30015778"/>
<comment type="caution">
    <text evidence="2">The sequence shown here is derived from an EMBL/GenBank/DDBJ whole genome shotgun (WGS) entry which is preliminary data.</text>
</comment>
<dbReference type="RefSeq" id="XP_018687443.1">
    <property type="nucleotide sequence ID" value="XM_018843116.1"/>
</dbReference>
<keyword evidence="3" id="KW-1185">Reference proteome</keyword>
<name>A0A178Z3N1_9EURO</name>
<gene>
    <name evidence="2" type="ORF">AYL99_11610</name>
</gene>
<dbReference type="AlphaFoldDB" id="A0A178Z3N1"/>
<protein>
    <submittedName>
        <fullName evidence="2">Uncharacterized protein</fullName>
    </submittedName>
</protein>
<sequence length="133" mass="14462">MFTGRSNAEPLVPPSPSARSDDSKLKFVRNHAVDKCLENWYLRRDLFRPLLSAGLVPGKVLVLDTGCGDEDECVARVNDTLQSSLEFHTLLAEVEAGFETMANDDGDEDDGEGCDGGDEKAVLGRSVLRGPEH</sequence>
<reference evidence="2 3" key="1">
    <citation type="submission" date="2016-04" db="EMBL/GenBank/DDBJ databases">
        <title>Draft genome of Fonsecaea erecta CBS 125763.</title>
        <authorList>
            <person name="Weiss V.A."/>
            <person name="Vicente V.A."/>
            <person name="Raittz R.T."/>
            <person name="Moreno L.F."/>
            <person name="De Souza E.M."/>
            <person name="Pedrosa F.O."/>
            <person name="Steffens M.B."/>
            <person name="Faoro H."/>
            <person name="Tadra-Sfeir M.Z."/>
            <person name="Najafzadeh M.J."/>
            <person name="Felipe M.S."/>
            <person name="Teixeira M."/>
            <person name="Sun J."/>
            <person name="Xi L."/>
            <person name="Gomes R."/>
            <person name="De Azevedo C.M."/>
            <person name="Salgado C.G."/>
            <person name="Da Silva M.B."/>
            <person name="Nascimento M.F."/>
            <person name="Queiroz-Telles F."/>
            <person name="Attili D.S."/>
            <person name="Gorbushina A."/>
        </authorList>
    </citation>
    <scope>NUCLEOTIDE SEQUENCE [LARGE SCALE GENOMIC DNA]</scope>
    <source>
        <strain evidence="2 3">CBS 125763</strain>
    </source>
</reference>
<evidence type="ECO:0000256" key="1">
    <source>
        <dbReference type="SAM" id="MobiDB-lite"/>
    </source>
</evidence>
<evidence type="ECO:0000313" key="3">
    <source>
        <dbReference type="Proteomes" id="UP000078343"/>
    </source>
</evidence>
<dbReference type="EMBL" id="LVYI01000015">
    <property type="protein sequence ID" value="OAP54076.1"/>
    <property type="molecule type" value="Genomic_DNA"/>
</dbReference>
<dbReference type="Proteomes" id="UP000078343">
    <property type="component" value="Unassembled WGS sequence"/>
</dbReference>